<feature type="transmembrane region" description="Helical" evidence="1">
    <location>
        <begin position="9"/>
        <end position="28"/>
    </location>
</feature>
<dbReference type="HOGENOM" id="CLU_3338469_0_0_2"/>
<protein>
    <submittedName>
        <fullName evidence="2">Uncharacterized protein</fullName>
    </submittedName>
</protein>
<keyword evidence="1" id="KW-0812">Transmembrane</keyword>
<dbReference type="AlphaFoldDB" id="M1PZL3"/>
<dbReference type="Proteomes" id="UP000011718">
    <property type="component" value="Chromosome"/>
</dbReference>
<sequence length="37" mass="4310">MEINASREGLIPLILTYNSPLIFTLYYINKWIIPISV</sequence>
<evidence type="ECO:0000313" key="3">
    <source>
        <dbReference type="Proteomes" id="UP000011718"/>
    </source>
</evidence>
<accession>M1PZL3</accession>
<proteinExistence type="predicted"/>
<gene>
    <name evidence="2" type="ORF">MmTuc01_2481</name>
</gene>
<dbReference type="KEGG" id="mmaz:MmTuc01_2481"/>
<dbReference type="BioCyc" id="MMAZ1236903:G139K-2374-MONOMER"/>
<name>M1PZL3_METMZ</name>
<evidence type="ECO:0000313" key="2">
    <source>
        <dbReference type="EMBL" id="AGF97791.1"/>
    </source>
</evidence>
<keyword evidence="1" id="KW-1133">Transmembrane helix</keyword>
<organism evidence="2 3">
    <name type="scientific">Methanosarcina mazei Tuc01</name>
    <dbReference type="NCBI Taxonomy" id="1236903"/>
    <lineage>
        <taxon>Archaea</taxon>
        <taxon>Methanobacteriati</taxon>
        <taxon>Methanobacteriota</taxon>
        <taxon>Stenosarchaea group</taxon>
        <taxon>Methanomicrobia</taxon>
        <taxon>Methanosarcinales</taxon>
        <taxon>Methanosarcinaceae</taxon>
        <taxon>Methanosarcina</taxon>
    </lineage>
</organism>
<keyword evidence="1" id="KW-0472">Membrane</keyword>
<dbReference type="EMBL" id="CP004144">
    <property type="protein sequence ID" value="AGF97791.1"/>
    <property type="molecule type" value="Genomic_DNA"/>
</dbReference>
<evidence type="ECO:0000256" key="1">
    <source>
        <dbReference type="SAM" id="Phobius"/>
    </source>
</evidence>
<reference evidence="2 3" key="1">
    <citation type="journal article" date="2013" name="Genome Announc.">
        <title>Complete Genome of a Methanosarcina mazei Strain Isolated from Sediment Samples from an Amazonian Flooded Area.</title>
        <authorList>
            <person name="Assis das Gracas D."/>
            <person name="Thiago Juca Ramos R."/>
            <person name="Vieira Araujo A.C."/>
            <person name="Zahlouth R."/>
            <person name="Ribeiro Carneiro A."/>
            <person name="Souza Lopes T."/>
            <person name="Azevedo Barauna R."/>
            <person name="Azevedo V."/>
            <person name="Cruz Schneider M.P."/>
            <person name="Pellizari V.H."/>
            <person name="Silva A."/>
        </authorList>
    </citation>
    <scope>NUCLEOTIDE SEQUENCE [LARGE SCALE GENOMIC DNA]</scope>
    <source>
        <strain evidence="2 3">Tuc01</strain>
    </source>
</reference>